<keyword evidence="1" id="KW-0812">Transmembrane</keyword>
<organism evidence="2 3">
    <name type="scientific">Mesocestoides corti</name>
    <name type="common">Flatworm</name>
    <dbReference type="NCBI Taxonomy" id="53468"/>
    <lineage>
        <taxon>Eukaryota</taxon>
        <taxon>Metazoa</taxon>
        <taxon>Spiralia</taxon>
        <taxon>Lophotrochozoa</taxon>
        <taxon>Platyhelminthes</taxon>
        <taxon>Cestoda</taxon>
        <taxon>Eucestoda</taxon>
        <taxon>Cyclophyllidea</taxon>
        <taxon>Mesocestoididae</taxon>
        <taxon>Mesocestoides</taxon>
    </lineage>
</organism>
<keyword evidence="1" id="KW-1133">Transmembrane helix</keyword>
<accession>A0A0R3UGN7</accession>
<sequence length="651" mass="73313">MVIQPCFGVNSPIHKTRLKPLYSDAAYSLRTDANGVALTDEVKTKPKKQEACAFALAISSHPQYQFVTVYMKRAQLNIRGGGTGKATLVFMGNSQPGVHLSSVVFDSRSSARQSTYVNSYSWPKNSTLVYILLMHDFIGNRSGLATFHLEISLTPTFLCVLTQFQAQGSYTNLLNPYELSWRSISEMFHPGWLVCTLPWAASEVGLRSPHRFVAYCVDYRLSCDHVVNCPRNSRTAIRDGLSSVFTTSADESSRGLVCYSPSVNWLLVAIVLFSIINTGLLFAITYLGLLRRYSPIRFLRLQSVCIRYGCCCLPATWRTQFGGGVPIFRRNSISSSDSVIPWSPPTYESVERADTANLVGARQTRQFRWRRQKPVAFAESGHHLPPSYTDENEEISVLPEGIIQKMRSLRKSPSRLSERVCKPPRLKPLSQRARQTVHRTTLRQELRFVLRQAVSRTRALINSGFRVMRVHPANPSTTTPEQNEAGVLSDGVEGSSVPHLALPNYSEFMSGDFPRMEKASVMHALRFKNSAQLGVSVLESVAGKSQRLFRMVVEWAIEQIGMFRSELWYDRESPIHYQMNKSSTSPRASPTVIVDKRSFWCSYYVDYSEVSESRDEASSIFSSLSDKPGSTRISSRVLWTFYCLSYFSGVL</sequence>
<dbReference type="Proteomes" id="UP000267029">
    <property type="component" value="Unassembled WGS sequence"/>
</dbReference>
<keyword evidence="1" id="KW-0472">Membrane</keyword>
<dbReference type="AlphaFoldDB" id="A0A0R3UGN7"/>
<name>A0A0R3UGN7_MESCO</name>
<proteinExistence type="predicted"/>
<dbReference type="OrthoDB" id="6258395at2759"/>
<dbReference type="EMBL" id="UXSR01005259">
    <property type="protein sequence ID" value="VDD80410.1"/>
    <property type="molecule type" value="Genomic_DNA"/>
</dbReference>
<keyword evidence="3" id="KW-1185">Reference proteome</keyword>
<reference evidence="2 3" key="1">
    <citation type="submission" date="2018-10" db="EMBL/GenBank/DDBJ databases">
        <authorList>
            <consortium name="Pathogen Informatics"/>
        </authorList>
    </citation>
    <scope>NUCLEOTIDE SEQUENCE [LARGE SCALE GENOMIC DNA]</scope>
</reference>
<evidence type="ECO:0000313" key="2">
    <source>
        <dbReference type="EMBL" id="VDD80410.1"/>
    </source>
</evidence>
<protein>
    <submittedName>
        <fullName evidence="2">Uncharacterized protein</fullName>
    </submittedName>
</protein>
<evidence type="ECO:0000313" key="3">
    <source>
        <dbReference type="Proteomes" id="UP000267029"/>
    </source>
</evidence>
<evidence type="ECO:0000256" key="1">
    <source>
        <dbReference type="SAM" id="Phobius"/>
    </source>
</evidence>
<gene>
    <name evidence="2" type="ORF">MCOS_LOCUS6413</name>
</gene>
<feature type="transmembrane region" description="Helical" evidence="1">
    <location>
        <begin position="265"/>
        <end position="290"/>
    </location>
</feature>